<proteinExistence type="predicted"/>
<keyword evidence="2" id="KW-1185">Reference proteome</keyword>
<dbReference type="EMBL" id="BMFU01000002">
    <property type="protein sequence ID" value="GGH49986.1"/>
    <property type="molecule type" value="Genomic_DNA"/>
</dbReference>
<reference evidence="2" key="1">
    <citation type="journal article" date="2019" name="Int. J. Syst. Evol. Microbiol.">
        <title>The Global Catalogue of Microorganisms (GCM) 10K type strain sequencing project: providing services to taxonomists for standard genome sequencing and annotation.</title>
        <authorList>
            <consortium name="The Broad Institute Genomics Platform"/>
            <consortium name="The Broad Institute Genome Sequencing Center for Infectious Disease"/>
            <person name="Wu L."/>
            <person name="Ma J."/>
        </authorList>
    </citation>
    <scope>NUCLEOTIDE SEQUENCE [LARGE SCALE GENOMIC DNA]</scope>
    <source>
        <strain evidence="2">CGMCC 1.12770</strain>
    </source>
</reference>
<name>A0ABQ1Z7G4_9BACL</name>
<evidence type="ECO:0000313" key="1">
    <source>
        <dbReference type="EMBL" id="GGH49986.1"/>
    </source>
</evidence>
<comment type="caution">
    <text evidence="1">The sequence shown here is derived from an EMBL/GenBank/DDBJ whole genome shotgun (WGS) entry which is preliminary data.</text>
</comment>
<sequence length="67" mass="7671">MYRFDEQGIRNILFRGRNRKSDSASIFTNAEMWAPQSGYSSHGRYNAISKPGDTYVQNTSFVKQCVS</sequence>
<protein>
    <submittedName>
        <fullName evidence="1">Uncharacterized protein</fullName>
    </submittedName>
</protein>
<dbReference type="Proteomes" id="UP000652153">
    <property type="component" value="Unassembled WGS sequence"/>
</dbReference>
<gene>
    <name evidence="1" type="ORF">GCM10008014_14820</name>
</gene>
<evidence type="ECO:0000313" key="2">
    <source>
        <dbReference type="Proteomes" id="UP000652153"/>
    </source>
</evidence>
<accession>A0ABQ1Z7G4</accession>
<organism evidence="1 2">
    <name type="scientific">Paenibacillus silvae</name>
    <dbReference type="NCBI Taxonomy" id="1325358"/>
    <lineage>
        <taxon>Bacteria</taxon>
        <taxon>Bacillati</taxon>
        <taxon>Bacillota</taxon>
        <taxon>Bacilli</taxon>
        <taxon>Bacillales</taxon>
        <taxon>Paenibacillaceae</taxon>
        <taxon>Paenibacillus</taxon>
    </lineage>
</organism>